<comment type="catalytic activity">
    <reaction evidence="8 9">
        <text>hydrogencarbonate + L-glutamine + 2 ATP + H2O = carbamoyl phosphate + L-glutamate + 2 ADP + phosphate + 2 H(+)</text>
        <dbReference type="Rhea" id="RHEA:18633"/>
        <dbReference type="ChEBI" id="CHEBI:15377"/>
        <dbReference type="ChEBI" id="CHEBI:15378"/>
        <dbReference type="ChEBI" id="CHEBI:17544"/>
        <dbReference type="ChEBI" id="CHEBI:29985"/>
        <dbReference type="ChEBI" id="CHEBI:30616"/>
        <dbReference type="ChEBI" id="CHEBI:43474"/>
        <dbReference type="ChEBI" id="CHEBI:58228"/>
        <dbReference type="ChEBI" id="CHEBI:58359"/>
        <dbReference type="ChEBI" id="CHEBI:456216"/>
        <dbReference type="EC" id="6.3.5.5"/>
    </reaction>
</comment>
<comment type="catalytic activity">
    <reaction evidence="9">
        <text>L-glutamine + H2O = L-glutamate + NH4(+)</text>
        <dbReference type="Rhea" id="RHEA:15889"/>
        <dbReference type="ChEBI" id="CHEBI:15377"/>
        <dbReference type="ChEBI" id="CHEBI:28938"/>
        <dbReference type="ChEBI" id="CHEBI:29985"/>
        <dbReference type="ChEBI" id="CHEBI:58359"/>
    </reaction>
</comment>
<feature type="binding site" evidence="9">
    <location>
        <position position="325"/>
    </location>
    <ligand>
        <name>L-glutamine</name>
        <dbReference type="ChEBI" id="CHEBI:58359"/>
    </ligand>
</feature>
<keyword evidence="6 9" id="KW-0315">Glutamine amidotransferase</keyword>
<dbReference type="SMART" id="SM01097">
    <property type="entry name" value="CPSase_sm_chain"/>
    <property type="match status" value="1"/>
</dbReference>
<protein>
    <recommendedName>
        <fullName evidence="9">Carbamoyl phosphate synthase small chain</fullName>
        <ecNumber evidence="9">6.3.5.5</ecNumber>
    </recommendedName>
    <alternativeName>
        <fullName evidence="9">Carbamoyl phosphate synthetase glutamine chain</fullName>
    </alternativeName>
</protein>
<evidence type="ECO:0000256" key="3">
    <source>
        <dbReference type="ARBA" id="ARBA00022598"/>
    </source>
</evidence>
<feature type="binding site" evidence="9">
    <location>
        <position position="252"/>
    </location>
    <ligand>
        <name>L-glutamine</name>
        <dbReference type="ChEBI" id="CHEBI:58359"/>
    </ligand>
</feature>
<dbReference type="CDD" id="cd01744">
    <property type="entry name" value="GATase1_CPSase"/>
    <property type="match status" value="1"/>
</dbReference>
<gene>
    <name evidence="9 11" type="primary">carA</name>
    <name evidence="11" type="ORF">LHA26_00745</name>
</gene>
<comment type="function">
    <text evidence="9">Small subunit of the glutamine-dependent carbamoyl phosphate synthetase (CPSase). CPSase catalyzes the formation of carbamoyl phosphate from the ammonia moiety of glutamine, carbonate, and phosphate donated by ATP, constituting the first step of 2 biosynthetic pathways, one leading to arginine and/or urea and the other to pyrimidine nucleotides. The small subunit (glutamine amidotransferase) binds and cleaves glutamine to supply the large subunit with the substrate ammonia.</text>
</comment>
<keyword evidence="7 9" id="KW-0665">Pyrimidine biosynthesis</keyword>
<evidence type="ECO:0000256" key="2">
    <source>
        <dbReference type="ARBA" id="ARBA00007800"/>
    </source>
</evidence>
<dbReference type="PANTHER" id="PTHR43418">
    <property type="entry name" value="MULTIFUNCTIONAL TRYPTOPHAN BIOSYNTHESIS PROTEIN-RELATED"/>
    <property type="match status" value="1"/>
</dbReference>
<dbReference type="Gene3D" id="3.40.50.880">
    <property type="match status" value="1"/>
</dbReference>
<evidence type="ECO:0000256" key="6">
    <source>
        <dbReference type="ARBA" id="ARBA00022962"/>
    </source>
</evidence>
<dbReference type="PRINTS" id="PR00097">
    <property type="entry name" value="ANTSNTHASEII"/>
</dbReference>
<evidence type="ECO:0000256" key="5">
    <source>
        <dbReference type="ARBA" id="ARBA00022840"/>
    </source>
</evidence>
<keyword evidence="9" id="KW-0055">Arginine biosynthesis</keyword>
<dbReference type="Pfam" id="PF00988">
    <property type="entry name" value="CPSase_sm_chain"/>
    <property type="match status" value="1"/>
</dbReference>
<keyword evidence="12" id="KW-1185">Reference proteome</keyword>
<comment type="pathway">
    <text evidence="1 9">Amino-acid biosynthesis; L-arginine biosynthesis; carbamoyl phosphate from bicarbonate: step 1/1.</text>
</comment>
<evidence type="ECO:0000313" key="11">
    <source>
        <dbReference type="EMBL" id="USI73040.1"/>
    </source>
</evidence>
<dbReference type="InterPro" id="IPR006274">
    <property type="entry name" value="CarbamoylP_synth_ssu"/>
</dbReference>
<feature type="active site" evidence="9">
    <location>
        <position position="367"/>
    </location>
</feature>
<evidence type="ECO:0000256" key="7">
    <source>
        <dbReference type="ARBA" id="ARBA00022975"/>
    </source>
</evidence>
<dbReference type="EMBL" id="CP084930">
    <property type="protein sequence ID" value="USI73040.1"/>
    <property type="molecule type" value="Genomic_DNA"/>
</dbReference>
<feature type="binding site" evidence="9">
    <location>
        <position position="326"/>
    </location>
    <ligand>
        <name>L-glutamine</name>
        <dbReference type="ChEBI" id="CHEBI:58359"/>
    </ligand>
</feature>
<dbReference type="InterPro" id="IPR036480">
    <property type="entry name" value="CarbP_synth_ssu_N_sf"/>
</dbReference>
<evidence type="ECO:0000313" key="12">
    <source>
        <dbReference type="Proteomes" id="UP001056937"/>
    </source>
</evidence>
<organism evidence="11 12">
    <name type="scientific">Sphingomonas morindae</name>
    <dbReference type="NCBI Taxonomy" id="1541170"/>
    <lineage>
        <taxon>Bacteria</taxon>
        <taxon>Pseudomonadati</taxon>
        <taxon>Pseudomonadota</taxon>
        <taxon>Alphaproteobacteria</taxon>
        <taxon>Sphingomonadales</taxon>
        <taxon>Sphingomonadaceae</taxon>
        <taxon>Sphingomonas</taxon>
    </lineage>
</organism>
<evidence type="ECO:0000259" key="10">
    <source>
        <dbReference type="SMART" id="SM01097"/>
    </source>
</evidence>
<feature type="binding site" evidence="9">
    <location>
        <position position="323"/>
    </location>
    <ligand>
        <name>L-glutamine</name>
        <dbReference type="ChEBI" id="CHEBI:58359"/>
    </ligand>
</feature>
<dbReference type="Proteomes" id="UP001056937">
    <property type="component" value="Chromosome 1"/>
</dbReference>
<accession>A0ABY4X8Q4</accession>
<feature type="binding site" evidence="9">
    <location>
        <position position="57"/>
    </location>
    <ligand>
        <name>L-glutamine</name>
        <dbReference type="ChEBI" id="CHEBI:58359"/>
    </ligand>
</feature>
<dbReference type="InterPro" id="IPR017926">
    <property type="entry name" value="GATASE"/>
</dbReference>
<dbReference type="Pfam" id="PF00117">
    <property type="entry name" value="GATase"/>
    <property type="match status" value="1"/>
</dbReference>
<dbReference type="InterPro" id="IPR029062">
    <property type="entry name" value="Class_I_gatase-like"/>
</dbReference>
<keyword evidence="9" id="KW-0028">Amino-acid biosynthesis</keyword>
<dbReference type="SUPFAM" id="SSF52317">
    <property type="entry name" value="Class I glutamine amidotransferase-like"/>
    <property type="match status" value="1"/>
</dbReference>
<dbReference type="PRINTS" id="PR00096">
    <property type="entry name" value="GATASE"/>
</dbReference>
<dbReference type="InterPro" id="IPR035686">
    <property type="entry name" value="CPSase_GATase1"/>
</dbReference>
<dbReference type="NCBIfam" id="TIGR01368">
    <property type="entry name" value="CPSaseIIsmall"/>
    <property type="match status" value="1"/>
</dbReference>
<keyword evidence="5 9" id="KW-0067">ATP-binding</keyword>
<evidence type="ECO:0000256" key="4">
    <source>
        <dbReference type="ARBA" id="ARBA00022741"/>
    </source>
</evidence>
<dbReference type="InterPro" id="IPR050472">
    <property type="entry name" value="Anth_synth/Amidotransfase"/>
</dbReference>
<name>A0ABY4X8Q4_9SPHN</name>
<dbReference type="GO" id="GO:0004088">
    <property type="term" value="F:carbamoyl-phosphate synthase (glutamine-hydrolyzing) activity"/>
    <property type="evidence" value="ECO:0007669"/>
    <property type="project" value="UniProtKB-EC"/>
</dbReference>
<evidence type="ECO:0000256" key="9">
    <source>
        <dbReference type="HAMAP-Rule" id="MF_01209"/>
    </source>
</evidence>
<feature type="domain" description="Carbamoyl-phosphate synthase small subunit N-terminal" evidence="10">
    <location>
        <begin position="13"/>
        <end position="143"/>
    </location>
</feature>
<comment type="similarity">
    <text evidence="2 9">Belongs to the CarA family.</text>
</comment>
<dbReference type="InterPro" id="IPR002474">
    <property type="entry name" value="CarbamoylP_synth_ssu_N"/>
</dbReference>
<evidence type="ECO:0000256" key="8">
    <source>
        <dbReference type="ARBA" id="ARBA00048816"/>
    </source>
</evidence>
<dbReference type="Gene3D" id="3.50.30.20">
    <property type="entry name" value="Carbamoyl-phosphate synthase small subunit, N-terminal domain"/>
    <property type="match status" value="1"/>
</dbReference>
<feature type="binding site" evidence="9">
    <location>
        <position position="254"/>
    </location>
    <ligand>
        <name>L-glutamine</name>
        <dbReference type="ChEBI" id="CHEBI:58359"/>
    </ligand>
</feature>
<comment type="pathway">
    <text evidence="9">Pyrimidine metabolism; UMP biosynthesis via de novo pathway; (S)-dihydroorotate from bicarbonate: step 1/3.</text>
</comment>
<dbReference type="PRINTS" id="PR00099">
    <property type="entry name" value="CPSGATASE"/>
</dbReference>
<feature type="binding site" evidence="9">
    <location>
        <position position="285"/>
    </location>
    <ligand>
        <name>L-glutamine</name>
        <dbReference type="ChEBI" id="CHEBI:58359"/>
    </ligand>
</feature>
<comment type="subunit">
    <text evidence="9">Composed of two chains; the small (or glutamine) chain promotes the hydrolysis of glutamine to ammonia, which is used by the large (or ammonia) chain to synthesize carbamoyl phosphate. Tetramer of heterodimers (alpha,beta)4.</text>
</comment>
<dbReference type="NCBIfam" id="NF009475">
    <property type="entry name" value="PRK12838.1"/>
    <property type="match status" value="1"/>
</dbReference>
<dbReference type="PROSITE" id="PS51273">
    <property type="entry name" value="GATASE_TYPE_1"/>
    <property type="match status" value="1"/>
</dbReference>
<evidence type="ECO:0000256" key="1">
    <source>
        <dbReference type="ARBA" id="ARBA00005077"/>
    </source>
</evidence>
<feature type="active site" description="Nucleophile" evidence="9">
    <location>
        <position position="281"/>
    </location>
</feature>
<dbReference type="RefSeq" id="WP_252166851.1">
    <property type="nucleotide sequence ID" value="NZ_CP084930.1"/>
</dbReference>
<feature type="active site" evidence="9">
    <location>
        <position position="365"/>
    </location>
</feature>
<dbReference type="EC" id="6.3.5.5" evidence="9"/>
<proteinExistence type="inferred from homology"/>
<keyword evidence="4 9" id="KW-0547">Nucleotide-binding</keyword>
<dbReference type="PANTHER" id="PTHR43418:SF7">
    <property type="entry name" value="CARBAMOYL-PHOSPHATE SYNTHASE SMALL CHAIN"/>
    <property type="match status" value="1"/>
</dbReference>
<dbReference type="HAMAP" id="MF_01209">
    <property type="entry name" value="CPSase_S_chain"/>
    <property type="match status" value="1"/>
</dbReference>
<feature type="region of interest" description="CPSase" evidence="9">
    <location>
        <begin position="1"/>
        <end position="203"/>
    </location>
</feature>
<dbReference type="SUPFAM" id="SSF52021">
    <property type="entry name" value="Carbamoyl phosphate synthetase, small subunit N-terminal domain"/>
    <property type="match status" value="1"/>
</dbReference>
<keyword evidence="3 9" id="KW-0436">Ligase</keyword>
<sequence>MADTEPVRVPEGATGALVLASGKVIFGRGFGAPGTAVGEVCFNTAMTGYQEVMTDPSYAGQIVTFTFPHIGNVGANGEDVEAQNPFALGCVVREDVTQPSNFRATQRFDDWLRGQGRIGLAGVDTRALTRLIRLEGAPNGVIAHAPDGAFDLPALIEQARAWPGLEGMDLARDVSALQSYGWEDGLWTLGQGYATHAANPEGPHVVAIDYGLKRNILRNLVAAGARVTVVPATASFEDVMRHEPDGVFLSNGPGDPAATGAYAVPVIRQLLEIGTPLFGICLGHQLLGLAVGARTSKMHQGHRGANHPVKRTSDGRVEITSMNHGFAVETESLPANAEATHISLFDGSLAGLRLTDKPAFSVQYHPEASPGPQDSHYLFDQFVSQLRKRA</sequence>
<reference evidence="11" key="1">
    <citation type="journal article" date="2022" name="Toxins">
        <title>Genomic Analysis of Sphingopyxis sp. USTB-05 for Biodegrading Cyanobacterial Hepatotoxins.</title>
        <authorList>
            <person name="Liu C."/>
            <person name="Xu Q."/>
            <person name="Zhao Z."/>
            <person name="Zhang H."/>
            <person name="Liu X."/>
            <person name="Yin C."/>
            <person name="Liu Y."/>
            <person name="Yan H."/>
        </authorList>
    </citation>
    <scope>NUCLEOTIDE SEQUENCE</scope>
    <source>
        <strain evidence="11">NBD5</strain>
    </source>
</reference>
<feature type="binding site" evidence="9">
    <location>
        <position position="282"/>
    </location>
    <ligand>
        <name>L-glutamine</name>
        <dbReference type="ChEBI" id="CHEBI:58359"/>
    </ligand>
</feature>